<dbReference type="PANTHER" id="PTHR44170:SF56">
    <property type="entry name" value="FIBRONECTIN TYPE-III DOMAIN-CONTAINING PROTEIN"/>
    <property type="match status" value="1"/>
</dbReference>
<reference evidence="5" key="1">
    <citation type="submission" date="2025-08" db="UniProtKB">
        <authorList>
            <consortium name="RefSeq"/>
        </authorList>
    </citation>
    <scope>IDENTIFICATION</scope>
    <source>
        <tissue evidence="5">Muscle</tissue>
    </source>
</reference>
<dbReference type="PROSITE" id="PS50835">
    <property type="entry name" value="IG_LIKE"/>
    <property type="match status" value="8"/>
</dbReference>
<evidence type="ECO:0000256" key="1">
    <source>
        <dbReference type="ARBA" id="ARBA00022737"/>
    </source>
</evidence>
<dbReference type="InterPro" id="IPR036179">
    <property type="entry name" value="Ig-like_dom_sf"/>
</dbReference>
<evidence type="ECO:0000313" key="5">
    <source>
        <dbReference type="RefSeq" id="XP_022255337.1"/>
    </source>
</evidence>
<feature type="domain" description="Ig-like" evidence="3">
    <location>
        <begin position="381"/>
        <end position="467"/>
    </location>
</feature>
<dbReference type="InterPro" id="IPR003598">
    <property type="entry name" value="Ig_sub2"/>
</dbReference>
<keyword evidence="4" id="KW-1185">Reference proteome</keyword>
<dbReference type="Gene3D" id="2.60.40.10">
    <property type="entry name" value="Immunoglobulins"/>
    <property type="match status" value="8"/>
</dbReference>
<dbReference type="SMART" id="SM00409">
    <property type="entry name" value="IG"/>
    <property type="match status" value="8"/>
</dbReference>
<feature type="domain" description="Ig-like" evidence="3">
    <location>
        <begin position="472"/>
        <end position="563"/>
    </location>
</feature>
<feature type="domain" description="Ig-like" evidence="3">
    <location>
        <begin position="566"/>
        <end position="657"/>
    </location>
</feature>
<dbReference type="SMART" id="SM00408">
    <property type="entry name" value="IGc2"/>
    <property type="match status" value="7"/>
</dbReference>
<evidence type="ECO:0000256" key="2">
    <source>
        <dbReference type="ARBA" id="ARBA00023157"/>
    </source>
</evidence>
<keyword evidence="1" id="KW-0677">Repeat</keyword>
<organism evidence="4 5">
    <name type="scientific">Limulus polyphemus</name>
    <name type="common">Atlantic horseshoe crab</name>
    <dbReference type="NCBI Taxonomy" id="6850"/>
    <lineage>
        <taxon>Eukaryota</taxon>
        <taxon>Metazoa</taxon>
        <taxon>Ecdysozoa</taxon>
        <taxon>Arthropoda</taxon>
        <taxon>Chelicerata</taxon>
        <taxon>Merostomata</taxon>
        <taxon>Xiphosura</taxon>
        <taxon>Limulidae</taxon>
        <taxon>Limulus</taxon>
    </lineage>
</organism>
<dbReference type="PANTHER" id="PTHR44170">
    <property type="entry name" value="PROTEIN SIDEKICK"/>
    <property type="match status" value="1"/>
</dbReference>
<name>A0ABM1THI1_LIMPO</name>
<feature type="domain" description="Ig-like" evidence="3">
    <location>
        <begin position="1"/>
        <end position="86"/>
    </location>
</feature>
<protein>
    <submittedName>
        <fullName evidence="5">Down syndrome cell adhesion molecule-like protein 1 homolog</fullName>
    </submittedName>
</protein>
<feature type="domain" description="Ig-like" evidence="3">
    <location>
        <begin position="99"/>
        <end position="187"/>
    </location>
</feature>
<dbReference type="Pfam" id="PF13927">
    <property type="entry name" value="Ig_3"/>
    <property type="match status" value="2"/>
</dbReference>
<dbReference type="GeneID" id="106470991"/>
<evidence type="ECO:0000313" key="4">
    <source>
        <dbReference type="Proteomes" id="UP000694941"/>
    </source>
</evidence>
<dbReference type="SUPFAM" id="SSF48726">
    <property type="entry name" value="Immunoglobulin"/>
    <property type="match status" value="8"/>
</dbReference>
<dbReference type="CDD" id="cd00096">
    <property type="entry name" value="Ig"/>
    <property type="match status" value="1"/>
</dbReference>
<proteinExistence type="predicted"/>
<dbReference type="InterPro" id="IPR013098">
    <property type="entry name" value="Ig_I-set"/>
</dbReference>
<dbReference type="CDD" id="cd20958">
    <property type="entry name" value="IgI_5_Dscam"/>
    <property type="match status" value="1"/>
</dbReference>
<dbReference type="InterPro" id="IPR013783">
    <property type="entry name" value="Ig-like_fold"/>
</dbReference>
<feature type="domain" description="Ig-like" evidence="3">
    <location>
        <begin position="191"/>
        <end position="277"/>
    </location>
</feature>
<dbReference type="InterPro" id="IPR003599">
    <property type="entry name" value="Ig_sub"/>
</dbReference>
<feature type="domain" description="Ig-like" evidence="3">
    <location>
        <begin position="282"/>
        <end position="376"/>
    </location>
</feature>
<evidence type="ECO:0000259" key="3">
    <source>
        <dbReference type="PROSITE" id="PS50835"/>
    </source>
</evidence>
<sequence length="776" mass="86086">MGTTAVLNCYVPSFVSDYVHVTSWIINDNVTSSAVSPFSSAGEKYIVYTNGDLHIHQVSPEDARKTYRCKTKNILTDEIRRSNNVARIILIDPKEDIAPSVTIRQHQVSVKSGEIVFLPCAAQGQPPPTYEWFKLKGSRRIRVPSWAMLEKRHGSLKINRVQLNDEGRYLCVVNNSLGEDYSQVELKVLVPLQVRIEPHSLVVLSGGVVTLTCSISGHPIDSIVWTKNFRPLVTNERVILRGKDVLHISSVQKGDQGMYQCFVYSHGDSHQATAQLVVGDVPPVLHQTFPDRKVHPGASVSMLCTASGHPPPEVTWEVDAQPLPKLGRFHNDNIYRNDGMVFSYLNISNLRTQDGGVYQCTATNPVDSVTHSNRLDVYGSPFIRPMVNVSVVEGQQLTINCPVSGYPIHSITWEKSGLQLPVSSRQLVFPNGTLVINQVAKDSDQGKYKCTARNLEGASDYQTVNVNVITPPKITPFDLPARVKEGSTIVLTCSVIQGDQPFVMKWLKNNRRLPVDLGVTVQKHERFTILALNNVKPEHGGNYTCVVSNYGGTAGHSAILRVDTPPRWKVEPVNTSVVLGAMVTIDCSAEGSPQPIVTWKKASGNSPKDFVPVYNSHHYVIFGNGSLMIRDATRGTGGFYLCQASNNVGADLSKLISFNIHAPPEVRVQQQVYSVALGNKLELSCLATGDLPMDIYWSKDSGRDGRYILKPNGRYIFEEKNGENFKESILFIAVSERNDTDRFSCHVTNEYGNTTANFQVIVQEDLGRSFRINRQR</sequence>
<dbReference type="RefSeq" id="XP_022255337.1">
    <property type="nucleotide sequence ID" value="XM_022399629.1"/>
</dbReference>
<feature type="domain" description="Ig-like" evidence="3">
    <location>
        <begin position="664"/>
        <end position="763"/>
    </location>
</feature>
<accession>A0ABM1THI1</accession>
<dbReference type="InterPro" id="IPR007110">
    <property type="entry name" value="Ig-like_dom"/>
</dbReference>
<dbReference type="Pfam" id="PF07679">
    <property type="entry name" value="I-set"/>
    <property type="match status" value="5"/>
</dbReference>
<keyword evidence="2" id="KW-1015">Disulfide bond</keyword>
<dbReference type="Proteomes" id="UP000694941">
    <property type="component" value="Unplaced"/>
</dbReference>
<gene>
    <name evidence="5" type="primary">LOC106470991</name>
</gene>